<feature type="region of interest" description="Disordered" evidence="14">
    <location>
        <begin position="208"/>
        <end position="234"/>
    </location>
</feature>
<keyword evidence="9 15" id="KW-1133">Transmembrane helix</keyword>
<name>A0A811RZL9_9POAL</name>
<reference evidence="17" key="1">
    <citation type="submission" date="2020-10" db="EMBL/GenBank/DDBJ databases">
        <authorList>
            <person name="Han B."/>
            <person name="Lu T."/>
            <person name="Zhao Q."/>
            <person name="Huang X."/>
            <person name="Zhao Y."/>
        </authorList>
    </citation>
    <scope>NUCLEOTIDE SEQUENCE</scope>
</reference>
<feature type="domain" description="Protein kinase" evidence="16">
    <location>
        <begin position="257"/>
        <end position="526"/>
    </location>
</feature>
<dbReference type="EMBL" id="CAJGYO010000017">
    <property type="protein sequence ID" value="CAD6333996.1"/>
    <property type="molecule type" value="Genomic_DNA"/>
</dbReference>
<keyword evidence="7" id="KW-0418">Kinase</keyword>
<evidence type="ECO:0000256" key="5">
    <source>
        <dbReference type="ARBA" id="ARBA00022692"/>
    </source>
</evidence>
<dbReference type="InterPro" id="IPR001245">
    <property type="entry name" value="Ser-Thr/Tyr_kinase_cat_dom"/>
</dbReference>
<proteinExistence type="predicted"/>
<dbReference type="GO" id="GO:0005886">
    <property type="term" value="C:plasma membrane"/>
    <property type="evidence" value="ECO:0007669"/>
    <property type="project" value="UniProtKB-SubCell"/>
</dbReference>
<comment type="catalytic activity">
    <reaction evidence="11">
        <text>L-threonyl-[protein] + ATP = O-phospho-L-threonyl-[protein] + ADP + H(+)</text>
        <dbReference type="Rhea" id="RHEA:46608"/>
        <dbReference type="Rhea" id="RHEA-COMP:11060"/>
        <dbReference type="Rhea" id="RHEA-COMP:11605"/>
        <dbReference type="ChEBI" id="CHEBI:15378"/>
        <dbReference type="ChEBI" id="CHEBI:30013"/>
        <dbReference type="ChEBI" id="CHEBI:30616"/>
        <dbReference type="ChEBI" id="CHEBI:61977"/>
        <dbReference type="ChEBI" id="CHEBI:456216"/>
        <dbReference type="EC" id="2.7.11.1"/>
    </reaction>
</comment>
<dbReference type="InterPro" id="IPR000719">
    <property type="entry name" value="Prot_kinase_dom"/>
</dbReference>
<dbReference type="AlphaFoldDB" id="A0A811RZL9"/>
<dbReference type="PANTHER" id="PTHR47982:SF54">
    <property type="entry name" value="PROTEIN KINASE SUPERFAMILY PROTEIN"/>
    <property type="match status" value="1"/>
</dbReference>
<dbReference type="PANTHER" id="PTHR47982">
    <property type="entry name" value="PROLINE-RICH RECEPTOR-LIKE PROTEIN KINASE PERK4"/>
    <property type="match status" value="1"/>
</dbReference>
<evidence type="ECO:0000313" key="18">
    <source>
        <dbReference type="Proteomes" id="UP000604825"/>
    </source>
</evidence>
<evidence type="ECO:0000256" key="1">
    <source>
        <dbReference type="ARBA" id="ARBA00004162"/>
    </source>
</evidence>
<keyword evidence="5 15" id="KW-0812">Transmembrane</keyword>
<organism evidence="17 18">
    <name type="scientific">Miscanthus lutarioriparius</name>
    <dbReference type="NCBI Taxonomy" id="422564"/>
    <lineage>
        <taxon>Eukaryota</taxon>
        <taxon>Viridiplantae</taxon>
        <taxon>Streptophyta</taxon>
        <taxon>Embryophyta</taxon>
        <taxon>Tracheophyta</taxon>
        <taxon>Spermatophyta</taxon>
        <taxon>Magnoliopsida</taxon>
        <taxon>Liliopsida</taxon>
        <taxon>Poales</taxon>
        <taxon>Poaceae</taxon>
        <taxon>PACMAD clade</taxon>
        <taxon>Panicoideae</taxon>
        <taxon>Andropogonodae</taxon>
        <taxon>Andropogoneae</taxon>
        <taxon>Saccharinae</taxon>
        <taxon>Miscanthus</taxon>
    </lineage>
</organism>
<feature type="transmembrane region" description="Helical" evidence="15">
    <location>
        <begin position="75"/>
        <end position="97"/>
    </location>
</feature>
<evidence type="ECO:0000256" key="4">
    <source>
        <dbReference type="ARBA" id="ARBA00022679"/>
    </source>
</evidence>
<dbReference type="FunFam" id="3.30.200.20:FF:000452">
    <property type="entry name" value="Receptor-like protein kinase THESEUS 1"/>
    <property type="match status" value="1"/>
</dbReference>
<keyword evidence="4" id="KW-0808">Transferase</keyword>
<evidence type="ECO:0000256" key="12">
    <source>
        <dbReference type="ARBA" id="ARBA00048679"/>
    </source>
</evidence>
<dbReference type="Gene3D" id="3.30.200.20">
    <property type="entry name" value="Phosphorylase Kinase, domain 1"/>
    <property type="match status" value="1"/>
</dbReference>
<keyword evidence="6 13" id="KW-0547">Nucleotide-binding</keyword>
<dbReference type="InterPro" id="IPR011009">
    <property type="entry name" value="Kinase-like_dom_sf"/>
</dbReference>
<comment type="subcellular location">
    <subcellularLocation>
        <location evidence="1">Cell membrane</location>
        <topology evidence="1">Single-pass membrane protein</topology>
    </subcellularLocation>
</comment>
<evidence type="ECO:0000259" key="16">
    <source>
        <dbReference type="PROSITE" id="PS50011"/>
    </source>
</evidence>
<dbReference type="OrthoDB" id="4062651at2759"/>
<dbReference type="PROSITE" id="PS50011">
    <property type="entry name" value="PROTEIN_KINASE_DOM"/>
    <property type="match status" value="1"/>
</dbReference>
<comment type="catalytic activity">
    <reaction evidence="12">
        <text>L-seryl-[protein] + ATP = O-phospho-L-seryl-[protein] + ADP + H(+)</text>
        <dbReference type="Rhea" id="RHEA:17989"/>
        <dbReference type="Rhea" id="RHEA-COMP:9863"/>
        <dbReference type="Rhea" id="RHEA-COMP:11604"/>
        <dbReference type="ChEBI" id="CHEBI:15378"/>
        <dbReference type="ChEBI" id="CHEBI:29999"/>
        <dbReference type="ChEBI" id="CHEBI:30616"/>
        <dbReference type="ChEBI" id="CHEBI:83421"/>
        <dbReference type="ChEBI" id="CHEBI:456216"/>
        <dbReference type="EC" id="2.7.11.1"/>
    </reaction>
</comment>
<dbReference type="PROSITE" id="PS00108">
    <property type="entry name" value="PROTEIN_KINASE_ST"/>
    <property type="match status" value="1"/>
</dbReference>
<keyword evidence="10 15" id="KW-0472">Membrane</keyword>
<dbReference type="SUPFAM" id="SSF56112">
    <property type="entry name" value="Protein kinase-like (PK-like)"/>
    <property type="match status" value="1"/>
</dbReference>
<dbReference type="Gene3D" id="1.10.510.10">
    <property type="entry name" value="Transferase(Phosphotransferase) domain 1"/>
    <property type="match status" value="1"/>
</dbReference>
<evidence type="ECO:0000256" key="8">
    <source>
        <dbReference type="ARBA" id="ARBA00022840"/>
    </source>
</evidence>
<dbReference type="GO" id="GO:0004674">
    <property type="term" value="F:protein serine/threonine kinase activity"/>
    <property type="evidence" value="ECO:0007669"/>
    <property type="project" value="UniProtKB-KW"/>
</dbReference>
<feature type="binding site" evidence="13">
    <location>
        <position position="285"/>
    </location>
    <ligand>
        <name>ATP</name>
        <dbReference type="ChEBI" id="CHEBI:30616"/>
    </ligand>
</feature>
<dbReference type="EC" id="2.7.11.1" evidence="2"/>
<evidence type="ECO:0000256" key="6">
    <source>
        <dbReference type="ARBA" id="ARBA00022741"/>
    </source>
</evidence>
<dbReference type="FunFam" id="1.10.510.10:FF:000430">
    <property type="entry name" value="Protein kinase superfamily protein"/>
    <property type="match status" value="1"/>
</dbReference>
<dbReference type="GO" id="GO:0005524">
    <property type="term" value="F:ATP binding"/>
    <property type="evidence" value="ECO:0007669"/>
    <property type="project" value="UniProtKB-UniRule"/>
</dbReference>
<keyword evidence="8 13" id="KW-0067">ATP-binding</keyword>
<dbReference type="Pfam" id="PF07714">
    <property type="entry name" value="PK_Tyr_Ser-Thr"/>
    <property type="match status" value="1"/>
</dbReference>
<dbReference type="InterPro" id="IPR017441">
    <property type="entry name" value="Protein_kinase_ATP_BS"/>
</dbReference>
<dbReference type="PROSITE" id="PS00107">
    <property type="entry name" value="PROTEIN_KINASE_ATP"/>
    <property type="match status" value="1"/>
</dbReference>
<evidence type="ECO:0000256" key="11">
    <source>
        <dbReference type="ARBA" id="ARBA00047899"/>
    </source>
</evidence>
<evidence type="ECO:0000256" key="10">
    <source>
        <dbReference type="ARBA" id="ARBA00023136"/>
    </source>
</evidence>
<evidence type="ECO:0000256" key="13">
    <source>
        <dbReference type="PROSITE-ProRule" id="PRU10141"/>
    </source>
</evidence>
<evidence type="ECO:0000256" key="2">
    <source>
        <dbReference type="ARBA" id="ARBA00012513"/>
    </source>
</evidence>
<feature type="transmembrane region" description="Helical" evidence="15">
    <location>
        <begin position="175"/>
        <end position="202"/>
    </location>
</feature>
<feature type="region of interest" description="Disordered" evidence="14">
    <location>
        <begin position="1"/>
        <end position="26"/>
    </location>
</feature>
<keyword evidence="3" id="KW-0723">Serine/threonine-protein kinase</keyword>
<evidence type="ECO:0000256" key="9">
    <source>
        <dbReference type="ARBA" id="ARBA00022989"/>
    </source>
</evidence>
<protein>
    <recommendedName>
        <fullName evidence="2">non-specific serine/threonine protein kinase</fullName>
        <ecNumber evidence="2">2.7.11.1</ecNumber>
    </recommendedName>
</protein>
<evidence type="ECO:0000256" key="15">
    <source>
        <dbReference type="SAM" id="Phobius"/>
    </source>
</evidence>
<dbReference type="InterPro" id="IPR047117">
    <property type="entry name" value="PERK1-13-like"/>
</dbReference>
<feature type="region of interest" description="Disordered" evidence="14">
    <location>
        <begin position="41"/>
        <end position="71"/>
    </location>
</feature>
<accession>A0A811RZL9</accession>
<dbReference type="InterPro" id="IPR008271">
    <property type="entry name" value="Ser/Thr_kinase_AS"/>
</dbReference>
<comment type="caution">
    <text evidence="17">The sequence shown here is derived from an EMBL/GenBank/DDBJ whole genome shotgun (WGS) entry which is preliminary data.</text>
</comment>
<gene>
    <name evidence="17" type="ORF">NCGR_LOCUS58094</name>
</gene>
<evidence type="ECO:0000313" key="17">
    <source>
        <dbReference type="EMBL" id="CAD6333996.1"/>
    </source>
</evidence>
<evidence type="ECO:0000256" key="7">
    <source>
        <dbReference type="ARBA" id="ARBA00022777"/>
    </source>
</evidence>
<keyword evidence="18" id="KW-1185">Reference proteome</keyword>
<evidence type="ECO:0000256" key="3">
    <source>
        <dbReference type="ARBA" id="ARBA00022527"/>
    </source>
</evidence>
<sequence>MDVGGSAAQGPWRKNGNGTGHGVAQAAALTKRRSTAIWRPSCHVGEPSRGRVGVGGCPLHQRQRQQSPRTTTASIYPLPLAVSPAAAPFPLLLLLFLELDLPLPLVDRSPSPIPHPLQNKTRLGPVPSCIAELRRRFGRRLLRCPALPCTDECRRPQHSLISGFDVTGTRMSLPIALVVGIAAGGATLLAAAAVLLALLCAARRKARRNRNSDTGSSDPSTLVEWGKGGRSSLAPEPEHQVARQFSLEDLVQATKNFSDANIVGAGSFGLVYMGLLLDGTVVAIKRRVGAATQVFADEVGWLSEIRHRNIVTLIGYCQEGGLQMLVYEYLPNGSVCGHLYDTRKGSTTWLEFKQRLSIAIGAAKGLNHLHSLDPPLIHKDFKTNNVLVDENFIAKVADAGLVRLIRGSDDAGPSHGFSNSVYQDPEVQSMTQLSESSDVYSFGVFLLELITGREAASLIPTESRESLAHWMEAHFSSNELIDPRLAGNFTAEGMKELVGLAFQCLNPSSRRRPRMRLVATELDRILETEMSMTTFMGDGTAIVTLGSQLFTS</sequence>
<evidence type="ECO:0000256" key="14">
    <source>
        <dbReference type="SAM" id="MobiDB-lite"/>
    </source>
</evidence>
<dbReference type="Proteomes" id="UP000604825">
    <property type="component" value="Unassembled WGS sequence"/>
</dbReference>